<feature type="signal peptide" evidence="3">
    <location>
        <begin position="1"/>
        <end position="21"/>
    </location>
</feature>
<name>A0A5C8HSJ8_9MICO</name>
<dbReference type="PANTHER" id="PTHR43649:SF29">
    <property type="entry name" value="OSMOPROTECTIVE COMPOUNDS-BINDING PROTEIN GGTB"/>
    <property type="match status" value="1"/>
</dbReference>
<dbReference type="Proteomes" id="UP000321196">
    <property type="component" value="Unassembled WGS sequence"/>
</dbReference>
<protein>
    <submittedName>
        <fullName evidence="4">Extracellular solute-binding protein</fullName>
    </submittedName>
</protein>
<accession>A0A5C8HSJ8</accession>
<feature type="chain" id="PRO_5038907105" evidence="3">
    <location>
        <begin position="22"/>
        <end position="436"/>
    </location>
</feature>
<gene>
    <name evidence="4" type="ORF">FVP60_04650</name>
</gene>
<dbReference type="SUPFAM" id="SSF53850">
    <property type="entry name" value="Periplasmic binding protein-like II"/>
    <property type="match status" value="1"/>
</dbReference>
<dbReference type="Gene3D" id="3.40.190.10">
    <property type="entry name" value="Periplasmic binding protein-like II"/>
    <property type="match status" value="2"/>
</dbReference>
<comment type="similarity">
    <text evidence="1">Belongs to the bacterial solute-binding protein 1 family.</text>
</comment>
<dbReference type="EMBL" id="VRSW01000001">
    <property type="protein sequence ID" value="TXK06252.1"/>
    <property type="molecule type" value="Genomic_DNA"/>
</dbReference>
<evidence type="ECO:0000256" key="3">
    <source>
        <dbReference type="SAM" id="SignalP"/>
    </source>
</evidence>
<dbReference type="AlphaFoldDB" id="A0A5C8HSJ8"/>
<evidence type="ECO:0000256" key="2">
    <source>
        <dbReference type="ARBA" id="ARBA00022448"/>
    </source>
</evidence>
<evidence type="ECO:0000256" key="1">
    <source>
        <dbReference type="ARBA" id="ARBA00008520"/>
    </source>
</evidence>
<evidence type="ECO:0000313" key="5">
    <source>
        <dbReference type="Proteomes" id="UP000321196"/>
    </source>
</evidence>
<dbReference type="PROSITE" id="PS51257">
    <property type="entry name" value="PROKAR_LIPOPROTEIN"/>
    <property type="match status" value="1"/>
</dbReference>
<comment type="caution">
    <text evidence="4">The sequence shown here is derived from an EMBL/GenBank/DDBJ whole genome shotgun (WGS) entry which is preliminary data.</text>
</comment>
<organism evidence="4 5">
    <name type="scientific">Microbacterium mitrae</name>
    <dbReference type="NCBI Taxonomy" id="664640"/>
    <lineage>
        <taxon>Bacteria</taxon>
        <taxon>Bacillati</taxon>
        <taxon>Actinomycetota</taxon>
        <taxon>Actinomycetes</taxon>
        <taxon>Micrococcales</taxon>
        <taxon>Microbacteriaceae</taxon>
        <taxon>Microbacterium</taxon>
    </lineage>
</organism>
<keyword evidence="3" id="KW-0732">Signal</keyword>
<keyword evidence="2" id="KW-0813">Transport</keyword>
<dbReference type="PANTHER" id="PTHR43649">
    <property type="entry name" value="ARABINOSE-BINDING PROTEIN-RELATED"/>
    <property type="match status" value="1"/>
</dbReference>
<dbReference type="Pfam" id="PF01547">
    <property type="entry name" value="SBP_bac_1"/>
    <property type="match status" value="1"/>
</dbReference>
<proteinExistence type="inferred from homology"/>
<sequence>MSKNSTRMSVAVAGLAAAALAVSGCSSDSSSGDGGTTGDGNQVLTVLHKWPEGAHAEYFEKIIADFEAETGITVEATAVQDDPYKERIRVLTGSNSLPDVFFVWPGAFGEQFFDAGLVEDLTEPMSDGWADSLVAPAIDAYTHEGKIYAVPVSMSGKFFTYNTAMFADAGIEVPQTYDDLIQACGAFQAEGITPISMGNNAMWPGVHYLTTLIGKYVPQDEMLKDFDPATATFTDPGYVKAIETLTELADKCFTPGANGISNDSAKAEIQTGVVPMYYGESNIFSMFRESNGATAEVAADWDFFAFPDIEGAAGDQDSLTGAPDGFVINSKSENKEAAEKFLRYITTKESGALLLEMRDRPSAVIGAEEGVADVLPQLERALTVLDETDTFNIWLDTATDPQVGAAWLAAGQAAIDGSVSPEDIIASVKAASDSVK</sequence>
<dbReference type="OrthoDB" id="8317736at2"/>
<dbReference type="InterPro" id="IPR050490">
    <property type="entry name" value="Bact_solute-bd_prot1"/>
</dbReference>
<dbReference type="RefSeq" id="WP_147825061.1">
    <property type="nucleotide sequence ID" value="NZ_BAAARG010000001.1"/>
</dbReference>
<dbReference type="InterPro" id="IPR006059">
    <property type="entry name" value="SBP"/>
</dbReference>
<keyword evidence="5" id="KW-1185">Reference proteome</keyword>
<reference evidence="4 5" key="1">
    <citation type="submission" date="2019-08" db="EMBL/GenBank/DDBJ databases">
        <authorList>
            <person name="Dong K."/>
        </authorList>
    </citation>
    <scope>NUCLEOTIDE SEQUENCE [LARGE SCALE GENOMIC DNA]</scope>
    <source>
        <strain evidence="4 5">M4-8</strain>
    </source>
</reference>
<evidence type="ECO:0000313" key="4">
    <source>
        <dbReference type="EMBL" id="TXK06252.1"/>
    </source>
</evidence>